<protein>
    <submittedName>
        <fullName evidence="1">HRDC domain protein</fullName>
    </submittedName>
</protein>
<sequence>MKGMERGIVLFKKVNPNEPMEEMHKRVMKGLSKIEAPLGLKDSDIPETPDFGTRLSAVYFTKNIKTKGVEIRGRYSWRETNNWDDLVYEFRSSYKLIDYKRVISVDLPKVIKIYEPYEVQGYFLNVGYVGAYEEGTTPETRTYKESINPAYNKLKSMGIIPDELGKNLFTLQPVMYFSGEMCKEVIRLSRDEIIKRLEGKAQKVFSLLDGVYIIFNDKVEMSYEEFKEMNDIYKPILGLI</sequence>
<gene>
    <name evidence="1" type="ORF">FUSO8_06890</name>
</gene>
<reference evidence="1 2" key="1">
    <citation type="submission" date="2014-01" db="EMBL/GenBank/DDBJ databases">
        <title>Comparative genomics of Fusobacterium necrophorum wild isolates.</title>
        <authorList>
            <person name="Kittichotirat W."/>
            <person name="Bumgarner R.E."/>
            <person name="Lawrence P."/>
        </authorList>
    </citation>
    <scope>NUCLEOTIDE SEQUENCE [LARGE SCALE GENOMIC DNA]</scope>
    <source>
        <strain evidence="1 2">DJ-2</strain>
    </source>
</reference>
<name>A0AB73C2H9_9FUSO</name>
<proteinExistence type="predicted"/>
<evidence type="ECO:0000313" key="1">
    <source>
        <dbReference type="EMBL" id="KDE71968.1"/>
    </source>
</evidence>
<organism evidence="1 2">
    <name type="scientific">Fusobacterium necrophorum DJ-2</name>
    <dbReference type="NCBI Taxonomy" id="1441737"/>
    <lineage>
        <taxon>Bacteria</taxon>
        <taxon>Fusobacteriati</taxon>
        <taxon>Fusobacteriota</taxon>
        <taxon>Fusobacteriia</taxon>
        <taxon>Fusobacteriales</taxon>
        <taxon>Fusobacteriaceae</taxon>
        <taxon>Fusobacterium</taxon>
    </lineage>
</organism>
<dbReference type="EMBL" id="JAAH01000072">
    <property type="protein sequence ID" value="KDE71968.1"/>
    <property type="molecule type" value="Genomic_DNA"/>
</dbReference>
<dbReference type="AlphaFoldDB" id="A0AB73C2H9"/>
<evidence type="ECO:0000313" key="2">
    <source>
        <dbReference type="Proteomes" id="UP000027058"/>
    </source>
</evidence>
<comment type="caution">
    <text evidence="1">The sequence shown here is derived from an EMBL/GenBank/DDBJ whole genome shotgun (WGS) entry which is preliminary data.</text>
</comment>
<accession>A0AB73C2H9</accession>
<dbReference type="Proteomes" id="UP000027058">
    <property type="component" value="Unassembled WGS sequence"/>
</dbReference>